<dbReference type="EnsemblMetazoa" id="XM_030984978">
    <property type="protein sequence ID" value="XP_030840838"/>
    <property type="gene ID" value="LOC105446070"/>
</dbReference>
<reference evidence="2" key="1">
    <citation type="submission" date="2015-02" db="EMBL/GenBank/DDBJ databases">
        <title>Genome sequencing for Strongylocentrotus purpuratus.</title>
        <authorList>
            <person name="Murali S."/>
            <person name="Liu Y."/>
            <person name="Vee V."/>
            <person name="English A."/>
            <person name="Wang M."/>
            <person name="Skinner E."/>
            <person name="Han Y."/>
            <person name="Muzny D.M."/>
            <person name="Worley K.C."/>
            <person name="Gibbs R.A."/>
        </authorList>
    </citation>
    <scope>NUCLEOTIDE SEQUENCE</scope>
</reference>
<dbReference type="Gene3D" id="2.120.10.30">
    <property type="entry name" value="TolB, C-terminal domain"/>
    <property type="match status" value="1"/>
</dbReference>
<protein>
    <submittedName>
        <fullName evidence="1">Uncharacterized protein</fullName>
    </submittedName>
</protein>
<dbReference type="Proteomes" id="UP000007110">
    <property type="component" value="Unassembled WGS sequence"/>
</dbReference>
<accession>A0A7M7NS04</accession>
<evidence type="ECO:0000313" key="1">
    <source>
        <dbReference type="EnsemblMetazoa" id="XP_030840838"/>
    </source>
</evidence>
<sequence>MDYQIRYLYWSRHEGIDRKLLNGTDKEGGIEEVIQLQMFSKMNGLTINPDGTRLFFCDENSKQALYLDIGSSSAVVLIREYELRDVSMDGNGVLYWLESGEKLILVMDDYELSTDFNIEEEGQFNNPQRIHIALVNS</sequence>
<dbReference type="SUPFAM" id="SSF50956">
    <property type="entry name" value="Thermostable phytase (3-phytase)"/>
    <property type="match status" value="1"/>
</dbReference>
<keyword evidence="2" id="KW-1185">Reference proteome</keyword>
<dbReference type="InParanoid" id="A0A7M7NS04"/>
<reference evidence="1" key="2">
    <citation type="submission" date="2021-01" db="UniProtKB">
        <authorList>
            <consortium name="EnsemblMetazoa"/>
        </authorList>
    </citation>
    <scope>IDENTIFICATION</scope>
</reference>
<dbReference type="InterPro" id="IPR011042">
    <property type="entry name" value="6-blade_b-propeller_TolB-like"/>
</dbReference>
<dbReference type="GeneID" id="105446070"/>
<dbReference type="RefSeq" id="XP_030840838.1">
    <property type="nucleotide sequence ID" value="XM_030984978.1"/>
</dbReference>
<organism evidence="1 2">
    <name type="scientific">Strongylocentrotus purpuratus</name>
    <name type="common">Purple sea urchin</name>
    <dbReference type="NCBI Taxonomy" id="7668"/>
    <lineage>
        <taxon>Eukaryota</taxon>
        <taxon>Metazoa</taxon>
        <taxon>Echinodermata</taxon>
        <taxon>Eleutherozoa</taxon>
        <taxon>Echinozoa</taxon>
        <taxon>Echinoidea</taxon>
        <taxon>Euechinoidea</taxon>
        <taxon>Echinacea</taxon>
        <taxon>Camarodonta</taxon>
        <taxon>Echinidea</taxon>
        <taxon>Strongylocentrotidae</taxon>
        <taxon>Strongylocentrotus</taxon>
    </lineage>
</organism>
<dbReference type="AlphaFoldDB" id="A0A7M7NS04"/>
<dbReference type="KEGG" id="spu:105446070"/>
<evidence type="ECO:0000313" key="2">
    <source>
        <dbReference type="Proteomes" id="UP000007110"/>
    </source>
</evidence>
<proteinExistence type="predicted"/>
<name>A0A7M7NS04_STRPU</name>